<organism evidence="1 2">
    <name type="scientific">Euplotes crassus</name>
    <dbReference type="NCBI Taxonomy" id="5936"/>
    <lineage>
        <taxon>Eukaryota</taxon>
        <taxon>Sar</taxon>
        <taxon>Alveolata</taxon>
        <taxon>Ciliophora</taxon>
        <taxon>Intramacronucleata</taxon>
        <taxon>Spirotrichea</taxon>
        <taxon>Hypotrichia</taxon>
        <taxon>Euplotida</taxon>
        <taxon>Euplotidae</taxon>
        <taxon>Moneuplotes</taxon>
    </lineage>
</organism>
<gene>
    <name evidence="1" type="ORF">ECRASSUSDP1_LOCUS23118</name>
</gene>
<evidence type="ECO:0000313" key="1">
    <source>
        <dbReference type="EMBL" id="CAI2381660.1"/>
    </source>
</evidence>
<dbReference type="EMBL" id="CAMPGE010023763">
    <property type="protein sequence ID" value="CAI2381660.1"/>
    <property type="molecule type" value="Genomic_DNA"/>
</dbReference>
<protein>
    <submittedName>
        <fullName evidence="1">Uncharacterized protein</fullName>
    </submittedName>
</protein>
<dbReference type="Proteomes" id="UP001295684">
    <property type="component" value="Unassembled WGS sequence"/>
</dbReference>
<accession>A0AAD1XYZ4</accession>
<comment type="caution">
    <text evidence="1">The sequence shown here is derived from an EMBL/GenBank/DDBJ whole genome shotgun (WGS) entry which is preliminary data.</text>
</comment>
<evidence type="ECO:0000313" key="2">
    <source>
        <dbReference type="Proteomes" id="UP001295684"/>
    </source>
</evidence>
<reference evidence="1" key="1">
    <citation type="submission" date="2023-07" db="EMBL/GenBank/DDBJ databases">
        <authorList>
            <consortium name="AG Swart"/>
            <person name="Singh M."/>
            <person name="Singh A."/>
            <person name="Seah K."/>
            <person name="Emmerich C."/>
        </authorList>
    </citation>
    <scope>NUCLEOTIDE SEQUENCE</scope>
    <source>
        <strain evidence="1">DP1</strain>
    </source>
</reference>
<keyword evidence="2" id="KW-1185">Reference proteome</keyword>
<dbReference type="AlphaFoldDB" id="A0AAD1XYZ4"/>
<proteinExistence type="predicted"/>
<sequence length="123" mass="14313">MVLININSPKSLCVNHNYRDFFTFLVSIQWLVKDPESFSAGIYCRPYIESHFSLYIICLFTVILHSSFNDSVENDPNFASELAQKLQRIRVDFKLLVKSNERNASSVSCSFHLCNFKYLTLNF</sequence>
<name>A0AAD1XYZ4_EUPCR</name>